<evidence type="ECO:0000313" key="3">
    <source>
        <dbReference type="Proteomes" id="UP000643405"/>
    </source>
</evidence>
<dbReference type="EMBL" id="JACVVX010000001">
    <property type="protein sequence ID" value="MBD0414203.1"/>
    <property type="molecule type" value="Genomic_DNA"/>
</dbReference>
<dbReference type="AlphaFoldDB" id="A0A8J6PU50"/>
<dbReference type="RefSeq" id="WP_188163573.1">
    <property type="nucleotide sequence ID" value="NZ_JACVVX010000001.1"/>
</dbReference>
<feature type="transmembrane region" description="Helical" evidence="1">
    <location>
        <begin position="343"/>
        <end position="361"/>
    </location>
</feature>
<comment type="caution">
    <text evidence="2">The sequence shown here is derived from an EMBL/GenBank/DDBJ whole genome shotgun (WGS) entry which is preliminary data.</text>
</comment>
<sequence length="496" mass="54800">MMLRRWLAIGLAGILVSYVSIVAVYVVATKWTGTSDSLRHLDYAWQLSKGEFPSWAEGTKIPVELKGGQSWSGKPQFVSHHPPLYYAVLAPFVGQAIDHGDWRDGVFVARVLTLCLGVLCVVAFFWTSWVVSQSPLVTLASTAVAASWTPFIRVSGDIMNDTVVVFATTLTVGISVVILRQGIKPTYVFLLSLVCALGMLSRATYVGIMFISFVVIIVAASREANKKDAFFKSVISILTVFVVSVAASGWFYYGNYLQSGFWYRNSDQSWVAEAQGRKLRGWWKTLTSVTPYTQILKGFYGRAWIKWGSGNVNISWVVSIASLAVLAFAAIKSFRRNEFKNWDVGLLLLILLGANIFFQIWHAKGYGAFNVRYVLPATIVVALTVAFSATYFRAVAIPLTWAVLTIGWSAALLNGIWSVSPRKTRSENALGDLFLNIEANGFSTKLAVLLFVLAVVGLVIQLVSVYKLRFRAVDGNTAPFIPKKSFLLEFSKNGIR</sequence>
<proteinExistence type="predicted"/>
<accession>A0A8J6PU50</accession>
<keyword evidence="1" id="KW-0472">Membrane</keyword>
<feature type="transmembrane region" description="Helical" evidence="1">
    <location>
        <begin position="107"/>
        <end position="126"/>
    </location>
</feature>
<organism evidence="2 3">
    <name type="scientific">Oryzicola mucosus</name>
    <dbReference type="NCBI Taxonomy" id="2767425"/>
    <lineage>
        <taxon>Bacteria</taxon>
        <taxon>Pseudomonadati</taxon>
        <taxon>Pseudomonadota</taxon>
        <taxon>Alphaproteobacteria</taxon>
        <taxon>Hyphomicrobiales</taxon>
        <taxon>Phyllobacteriaceae</taxon>
        <taxon>Oryzicola</taxon>
    </lineage>
</organism>
<feature type="transmembrane region" description="Helical" evidence="1">
    <location>
        <begin position="446"/>
        <end position="466"/>
    </location>
</feature>
<gene>
    <name evidence="2" type="ORF">ICI42_06005</name>
</gene>
<protein>
    <submittedName>
        <fullName evidence="2">Uncharacterized protein</fullName>
    </submittedName>
</protein>
<keyword evidence="1" id="KW-1133">Transmembrane helix</keyword>
<evidence type="ECO:0000313" key="2">
    <source>
        <dbReference type="EMBL" id="MBD0414203.1"/>
    </source>
</evidence>
<feature type="transmembrane region" description="Helical" evidence="1">
    <location>
        <begin position="6"/>
        <end position="28"/>
    </location>
</feature>
<evidence type="ECO:0000256" key="1">
    <source>
        <dbReference type="SAM" id="Phobius"/>
    </source>
</evidence>
<reference evidence="2" key="1">
    <citation type="submission" date="2020-09" db="EMBL/GenBank/DDBJ databases">
        <title>Genome seq and assembly of Tianweitania sp.</title>
        <authorList>
            <person name="Chhetri G."/>
        </authorList>
    </citation>
    <scope>NUCLEOTIDE SEQUENCE</scope>
    <source>
        <strain evidence="2">Rool2</strain>
    </source>
</reference>
<keyword evidence="3" id="KW-1185">Reference proteome</keyword>
<feature type="transmembrane region" description="Helical" evidence="1">
    <location>
        <begin position="163"/>
        <end position="183"/>
    </location>
</feature>
<feature type="transmembrane region" description="Helical" evidence="1">
    <location>
        <begin position="230"/>
        <end position="253"/>
    </location>
</feature>
<name>A0A8J6PU50_9HYPH</name>
<feature type="transmembrane region" description="Helical" evidence="1">
    <location>
        <begin position="314"/>
        <end position="331"/>
    </location>
</feature>
<feature type="transmembrane region" description="Helical" evidence="1">
    <location>
        <begin position="189"/>
        <end position="218"/>
    </location>
</feature>
<keyword evidence="1" id="KW-0812">Transmembrane</keyword>
<feature type="transmembrane region" description="Helical" evidence="1">
    <location>
        <begin position="373"/>
        <end position="392"/>
    </location>
</feature>
<feature type="transmembrane region" description="Helical" evidence="1">
    <location>
        <begin position="399"/>
        <end position="417"/>
    </location>
</feature>
<dbReference type="Proteomes" id="UP000643405">
    <property type="component" value="Unassembled WGS sequence"/>
</dbReference>